<sequence length="121" mass="13604">MPDITLNDFANSRYSTGKTRIKKAATNNVVREVLELKETCPHWPSSAIVVVKELSTHTDSRAWYDKLEDYEGDFEFVEEEDEDGARDAMMTAVTHDCKARMVWTGAVVVTGYLDLETATAP</sequence>
<gene>
    <name evidence="1" type="ORF">TDIB3V08_LOCUS10194</name>
</gene>
<proteinExistence type="predicted"/>
<evidence type="ECO:0000313" key="1">
    <source>
        <dbReference type="EMBL" id="CAD7204032.1"/>
    </source>
</evidence>
<dbReference type="AlphaFoldDB" id="A0A7R8VST2"/>
<dbReference type="EMBL" id="OA571541">
    <property type="protein sequence ID" value="CAD7204032.1"/>
    <property type="molecule type" value="Genomic_DNA"/>
</dbReference>
<reference evidence="1" key="1">
    <citation type="submission" date="2020-11" db="EMBL/GenBank/DDBJ databases">
        <authorList>
            <person name="Tran Van P."/>
        </authorList>
    </citation>
    <scope>NUCLEOTIDE SEQUENCE</scope>
</reference>
<accession>A0A7R8VST2</accession>
<protein>
    <submittedName>
        <fullName evidence="1">Uncharacterized protein</fullName>
    </submittedName>
</protein>
<name>A0A7R8VST2_TIMDO</name>
<organism evidence="1">
    <name type="scientific">Timema douglasi</name>
    <name type="common">Walking stick</name>
    <dbReference type="NCBI Taxonomy" id="61478"/>
    <lineage>
        <taxon>Eukaryota</taxon>
        <taxon>Metazoa</taxon>
        <taxon>Ecdysozoa</taxon>
        <taxon>Arthropoda</taxon>
        <taxon>Hexapoda</taxon>
        <taxon>Insecta</taxon>
        <taxon>Pterygota</taxon>
        <taxon>Neoptera</taxon>
        <taxon>Polyneoptera</taxon>
        <taxon>Phasmatodea</taxon>
        <taxon>Timematodea</taxon>
        <taxon>Timematoidea</taxon>
        <taxon>Timematidae</taxon>
        <taxon>Timema</taxon>
    </lineage>
</organism>